<reference evidence="1 2" key="1">
    <citation type="submission" date="2018-06" db="EMBL/GenBank/DDBJ databases">
        <authorList>
            <consortium name="Pathogen Informatics"/>
            <person name="Doyle S."/>
        </authorList>
    </citation>
    <scope>NUCLEOTIDE SEQUENCE [LARGE SCALE GENOMIC DNA]</scope>
    <source>
        <strain evidence="1 2">NCTC13291</strain>
    </source>
</reference>
<evidence type="ECO:0000313" key="2">
    <source>
        <dbReference type="Proteomes" id="UP000254919"/>
    </source>
</evidence>
<organism evidence="1 2">
    <name type="scientific">Roseomonas mucosa</name>
    <dbReference type="NCBI Taxonomy" id="207340"/>
    <lineage>
        <taxon>Bacteria</taxon>
        <taxon>Pseudomonadati</taxon>
        <taxon>Pseudomonadota</taxon>
        <taxon>Alphaproteobacteria</taxon>
        <taxon>Acetobacterales</taxon>
        <taxon>Roseomonadaceae</taxon>
        <taxon>Roseomonas</taxon>
    </lineage>
</organism>
<accession>A0A379PQZ8</accession>
<name>A0A379PQZ8_9PROT</name>
<dbReference type="AlphaFoldDB" id="A0A379PQZ8"/>
<proteinExistence type="predicted"/>
<dbReference type="EMBL" id="UGVN01000003">
    <property type="protein sequence ID" value="SUE95529.1"/>
    <property type="molecule type" value="Genomic_DNA"/>
</dbReference>
<dbReference type="Proteomes" id="UP000254919">
    <property type="component" value="Unassembled WGS sequence"/>
</dbReference>
<evidence type="ECO:0000313" key="1">
    <source>
        <dbReference type="EMBL" id="SUE95529.1"/>
    </source>
</evidence>
<sequence>MEAIVAGLNNVVQFPPRRVLPEQVAKAFEGVPDVREVGNIAEAFQLEMPSQDLRDRVEASVAEFVLNNVPPEKGARREAALRALLATYAERAETAAEVARDAWVTAEAAQEGVVLRQQEQGTDAALEILSQRANDLTEQAAQLTITAYGFSVERSAAARVVSLAQRGEEWRPTSLRDAELAVFGLAVVGG</sequence>
<gene>
    <name evidence="1" type="ORF">NCTC13291_04417</name>
</gene>
<protein>
    <submittedName>
        <fullName evidence="1">Uncharacterized protein</fullName>
    </submittedName>
</protein>